<evidence type="ECO:0000256" key="1">
    <source>
        <dbReference type="SAM" id="MobiDB-lite"/>
    </source>
</evidence>
<dbReference type="OrthoDB" id="7697800at2759"/>
<reference evidence="2" key="1">
    <citation type="submission" date="2020-07" db="EMBL/GenBank/DDBJ databases">
        <title>The High-quality genome of the commercially important snow crab, Chionoecetes opilio.</title>
        <authorList>
            <person name="Jeong J.-H."/>
            <person name="Ryu S."/>
        </authorList>
    </citation>
    <scope>NUCLEOTIDE SEQUENCE</scope>
    <source>
        <strain evidence="2">MADBK_172401_WGS</strain>
        <tissue evidence="2">Digestive gland</tissue>
    </source>
</reference>
<feature type="region of interest" description="Disordered" evidence="1">
    <location>
        <begin position="55"/>
        <end position="82"/>
    </location>
</feature>
<name>A0A8J4Y932_CHIOP</name>
<sequence length="156" mass="16992">MKGCIFRDSLEDMSDIAHSKAMEAKIPEEEKAFLEAQGRTGRAARWLALDEKLKQRLGRSDSSTTSSSSKEETEDDDFKAPTPLNVHAVDLLRGISSPKGADPCLGARQSVHPCCDIPLRRCCNGASATTSNISLCPVRRSTGQSQEPREIAFSLL</sequence>
<proteinExistence type="predicted"/>
<evidence type="ECO:0000313" key="3">
    <source>
        <dbReference type="Proteomes" id="UP000770661"/>
    </source>
</evidence>
<protein>
    <submittedName>
        <fullName evidence="2">Uncharacterized protein</fullName>
    </submittedName>
</protein>
<gene>
    <name evidence="2" type="ORF">GWK47_044524</name>
</gene>
<comment type="caution">
    <text evidence="2">The sequence shown here is derived from an EMBL/GenBank/DDBJ whole genome shotgun (WGS) entry which is preliminary data.</text>
</comment>
<keyword evidence="3" id="KW-1185">Reference proteome</keyword>
<dbReference type="AlphaFoldDB" id="A0A8J4Y932"/>
<evidence type="ECO:0000313" key="2">
    <source>
        <dbReference type="EMBL" id="KAG0722398.1"/>
    </source>
</evidence>
<accession>A0A8J4Y932</accession>
<dbReference type="Proteomes" id="UP000770661">
    <property type="component" value="Unassembled WGS sequence"/>
</dbReference>
<organism evidence="2 3">
    <name type="scientific">Chionoecetes opilio</name>
    <name type="common">Atlantic snow crab</name>
    <name type="synonym">Cancer opilio</name>
    <dbReference type="NCBI Taxonomy" id="41210"/>
    <lineage>
        <taxon>Eukaryota</taxon>
        <taxon>Metazoa</taxon>
        <taxon>Ecdysozoa</taxon>
        <taxon>Arthropoda</taxon>
        <taxon>Crustacea</taxon>
        <taxon>Multicrustacea</taxon>
        <taxon>Malacostraca</taxon>
        <taxon>Eumalacostraca</taxon>
        <taxon>Eucarida</taxon>
        <taxon>Decapoda</taxon>
        <taxon>Pleocyemata</taxon>
        <taxon>Brachyura</taxon>
        <taxon>Eubrachyura</taxon>
        <taxon>Majoidea</taxon>
        <taxon>Majidae</taxon>
        <taxon>Chionoecetes</taxon>
    </lineage>
</organism>
<dbReference type="EMBL" id="JACEEZ010009566">
    <property type="protein sequence ID" value="KAG0722398.1"/>
    <property type="molecule type" value="Genomic_DNA"/>
</dbReference>